<dbReference type="AlphaFoldDB" id="D9QDN0"/>
<reference evidence="2 3" key="2">
    <citation type="journal article" date="2011" name="PLoS ONE">
        <title>Evidence for reductive genome evolution and lateral acquisition of virulence functions in two Corynebacterium pseudotuberculosis strains.</title>
        <authorList>
            <person name="Ruiz J.C."/>
            <person name="D'Afonseca V."/>
            <person name="Silva A."/>
            <person name="Ali A."/>
            <person name="Pinto A.C."/>
            <person name="Santos A.R."/>
            <person name="Rocha A.A."/>
            <person name="Lopes D.O."/>
            <person name="Dorella F.A."/>
            <person name="Pacheco L.G."/>
            <person name="Costa M.P."/>
            <person name="Turk M.Z."/>
            <person name="Seyffert N."/>
            <person name="Moraes P.M."/>
            <person name="Soares S.C."/>
            <person name="Almeida S.S."/>
            <person name="Castro T.L."/>
            <person name="Abreu V.A."/>
            <person name="Trost E."/>
            <person name="Baumbach J."/>
            <person name="Tauch A."/>
            <person name="Schneider M.P."/>
            <person name="McCulloch J."/>
            <person name="Cerdeira L.T."/>
            <person name="Ramos R.T."/>
            <person name="Zerlotini A."/>
            <person name="Dominitini A."/>
            <person name="Resende D.M."/>
            <person name="Coser E.M."/>
            <person name="Oliveira L.M."/>
            <person name="Pedrosa A.L."/>
            <person name="Vieira C.U."/>
            <person name="Guimaraes C.T."/>
            <person name="Bartholomeu D.C."/>
            <person name="Oliveira D.M."/>
            <person name="Santos F.R."/>
            <person name="Rabelo E.M."/>
            <person name="Lobo F.P."/>
            <person name="Franco G.R."/>
            <person name="Costa A.F."/>
            <person name="Castro I.M."/>
            <person name="Dias S.R."/>
            <person name="Ferro J.A."/>
            <person name="Ortega J.M."/>
            <person name="Paiva L.V."/>
            <person name="Goulart L.R."/>
            <person name="Almeida J.F."/>
            <person name="Ferro M.I."/>
            <person name="Carneiro N.P."/>
            <person name="Falcao P.R."/>
            <person name="Grynberg P."/>
            <person name="Teixeira S.M."/>
            <person name="Brommonschenkel S."/>
            <person name="Oliveira S.C."/>
            <person name="Meyer R."/>
            <person name="Moore R.J."/>
            <person name="Miyoshi A."/>
            <person name="Oliveira G.C."/>
            <person name="Azevedo V."/>
        </authorList>
    </citation>
    <scope>NUCLEOTIDE SEQUENCE [LARGE SCALE GENOMIC DNA]</scope>
    <source>
        <strain evidence="2 3">C231</strain>
    </source>
</reference>
<accession>D9QDN0</accession>
<dbReference type="RefSeq" id="WP_013240966.1">
    <property type="nucleotide sequence ID" value="NC_017301.2"/>
</dbReference>
<evidence type="ECO:0000313" key="2">
    <source>
        <dbReference type="EMBL" id="ADL09603.1"/>
    </source>
</evidence>
<dbReference type="PATRIC" id="fig|681645.3.peg.109"/>
<protein>
    <submittedName>
        <fullName evidence="2">Uncharacterized protein</fullName>
    </submittedName>
</protein>
<reference evidence="2 3" key="1">
    <citation type="journal article" date="2011" name="J. Bacteriol.">
        <title>Complete genome sequence of Corynebacterium pseudotuberculosis I19, a strain isolated from a cow in Israel with bovine mastitis.</title>
        <authorList>
            <consortium name="Consortium: Rede Paraense de Genomica e Proteomica (RPGP)"/>
            <person name="Silva A."/>
            <person name="Schneider M.P."/>
            <person name="Cerdeira L."/>
            <person name="Barbosa M.S."/>
            <person name="Ramos R.T."/>
            <person name="Carneiro A.R."/>
            <person name="Santos R."/>
            <person name="Lima M."/>
            <person name="D'Afonseca V."/>
            <person name="Almeida S.S."/>
            <person name="Santos A.R."/>
            <person name="Soares S.C."/>
            <person name="Pinto A.C."/>
            <person name="Ali A."/>
            <person name="Dorella F.A."/>
            <person name="Rocha F."/>
            <person name="de Abreu V.A."/>
            <person name="Trost E."/>
            <person name="Tauch A."/>
            <person name="Shpigel N."/>
            <person name="Miyoshi A."/>
            <person name="Azevedo V."/>
        </authorList>
    </citation>
    <scope>NUCLEOTIDE SEQUENCE [LARGE SCALE GENOMIC DNA]</scope>
    <source>
        <strain evidence="2 3">C231</strain>
    </source>
</reference>
<dbReference type="GeneID" id="93973184"/>
<dbReference type="Proteomes" id="UP000000276">
    <property type="component" value="Chromosome"/>
</dbReference>
<dbReference type="OrthoDB" id="4427349at2"/>
<keyword evidence="1" id="KW-0472">Membrane</keyword>
<name>D9QDN0_CORP2</name>
<organism evidence="2 3">
    <name type="scientific">Corynebacterium pseudotuberculosis (strain C231)</name>
    <dbReference type="NCBI Taxonomy" id="681645"/>
    <lineage>
        <taxon>Bacteria</taxon>
        <taxon>Bacillati</taxon>
        <taxon>Actinomycetota</taxon>
        <taxon>Actinomycetes</taxon>
        <taxon>Mycobacteriales</taxon>
        <taxon>Corynebacteriaceae</taxon>
        <taxon>Corynebacterium</taxon>
    </lineage>
</organism>
<sequence length="153" mass="16678">MKDTTVERNLNPLDDTMTGRISQAAAIGLITALPDYVHTKALRWVINTVILGSLLGVALYANTHDDDPDNDPDVIAARVREQLESSDAKEFGPLVTWGAFAVLLLIFLGINKLDRTISKKVVEFLRRRGVSKPHTLLGVVGAALVFVSSGDQR</sequence>
<dbReference type="STRING" id="681645.CpC231_0105"/>
<gene>
    <name evidence="2" type="ORF">CPC231_00535</name>
</gene>
<dbReference type="HOGENOM" id="CLU_117103_0_0_11"/>
<keyword evidence="1" id="KW-1133">Transmembrane helix</keyword>
<dbReference type="eggNOG" id="ENOG50321B6">
    <property type="taxonomic scope" value="Bacteria"/>
</dbReference>
<keyword evidence="1" id="KW-0812">Transmembrane</keyword>
<feature type="transmembrane region" description="Helical" evidence="1">
    <location>
        <begin position="44"/>
        <end position="61"/>
    </location>
</feature>
<dbReference type="EMBL" id="CP001829">
    <property type="protein sequence ID" value="ADL09603.1"/>
    <property type="molecule type" value="Genomic_DNA"/>
</dbReference>
<keyword evidence="3" id="KW-1185">Reference proteome</keyword>
<evidence type="ECO:0000256" key="1">
    <source>
        <dbReference type="SAM" id="Phobius"/>
    </source>
</evidence>
<feature type="transmembrane region" description="Helical" evidence="1">
    <location>
        <begin position="94"/>
        <end position="113"/>
    </location>
</feature>
<proteinExistence type="predicted"/>
<dbReference type="KEGG" id="cpq:CPC231_00535"/>
<evidence type="ECO:0000313" key="3">
    <source>
        <dbReference type="Proteomes" id="UP000000276"/>
    </source>
</evidence>